<dbReference type="PANTHER" id="PTHR43540:SF6">
    <property type="entry name" value="ISOCHORISMATASE-LIKE DOMAIN-CONTAINING PROTEIN"/>
    <property type="match status" value="1"/>
</dbReference>
<dbReference type="PANTHER" id="PTHR43540">
    <property type="entry name" value="PEROXYUREIDOACRYLATE/UREIDOACRYLATE AMIDOHYDROLASE-RELATED"/>
    <property type="match status" value="1"/>
</dbReference>
<name>A0ABQ1JA06_9PROT</name>
<evidence type="ECO:0000259" key="2">
    <source>
        <dbReference type="Pfam" id="PF00857"/>
    </source>
</evidence>
<dbReference type="InterPro" id="IPR000868">
    <property type="entry name" value="Isochorismatase-like_dom"/>
</dbReference>
<dbReference type="EMBL" id="BMDZ01000113">
    <property type="protein sequence ID" value="GGB62229.1"/>
    <property type="molecule type" value="Genomic_DNA"/>
</dbReference>
<dbReference type="SUPFAM" id="SSF52499">
    <property type="entry name" value="Isochorismatase-like hydrolases"/>
    <property type="match status" value="1"/>
</dbReference>
<keyword evidence="4" id="KW-1185">Reference proteome</keyword>
<proteinExistence type="predicted"/>
<dbReference type="Gene3D" id="3.40.50.850">
    <property type="entry name" value="Isochorismatase-like"/>
    <property type="match status" value="1"/>
</dbReference>
<dbReference type="InterPro" id="IPR036380">
    <property type="entry name" value="Isochorismatase-like_sf"/>
</dbReference>
<dbReference type="GO" id="GO:0016787">
    <property type="term" value="F:hydrolase activity"/>
    <property type="evidence" value="ECO:0007669"/>
    <property type="project" value="UniProtKB-KW"/>
</dbReference>
<dbReference type="RefSeq" id="WP_188582895.1">
    <property type="nucleotide sequence ID" value="NZ_BMDZ01000113.1"/>
</dbReference>
<gene>
    <name evidence="3" type="ORF">GCM10011505_48550</name>
</gene>
<evidence type="ECO:0000256" key="1">
    <source>
        <dbReference type="ARBA" id="ARBA00022801"/>
    </source>
</evidence>
<organism evidence="3 4">
    <name type="scientific">Tistrella bauzanensis</name>
    <dbReference type="NCBI Taxonomy" id="657419"/>
    <lineage>
        <taxon>Bacteria</taxon>
        <taxon>Pseudomonadati</taxon>
        <taxon>Pseudomonadota</taxon>
        <taxon>Alphaproteobacteria</taxon>
        <taxon>Geminicoccales</taxon>
        <taxon>Geminicoccaceae</taxon>
        <taxon>Tistrella</taxon>
    </lineage>
</organism>
<dbReference type="CDD" id="cd00431">
    <property type="entry name" value="cysteine_hydrolases"/>
    <property type="match status" value="1"/>
</dbReference>
<evidence type="ECO:0000313" key="4">
    <source>
        <dbReference type="Proteomes" id="UP000603352"/>
    </source>
</evidence>
<reference evidence="4" key="1">
    <citation type="journal article" date="2019" name="Int. J. Syst. Evol. Microbiol.">
        <title>The Global Catalogue of Microorganisms (GCM) 10K type strain sequencing project: providing services to taxonomists for standard genome sequencing and annotation.</title>
        <authorList>
            <consortium name="The Broad Institute Genomics Platform"/>
            <consortium name="The Broad Institute Genome Sequencing Center for Infectious Disease"/>
            <person name="Wu L."/>
            <person name="Ma J."/>
        </authorList>
    </citation>
    <scope>NUCLEOTIDE SEQUENCE [LARGE SCALE GENOMIC DNA]</scope>
    <source>
        <strain evidence="4">CGMCC 1.10188</strain>
    </source>
</reference>
<comment type="caution">
    <text evidence="3">The sequence shown here is derived from an EMBL/GenBank/DDBJ whole genome shotgun (WGS) entry which is preliminary data.</text>
</comment>
<protein>
    <submittedName>
        <fullName evidence="3">Hydrolase</fullName>
    </submittedName>
</protein>
<dbReference type="Pfam" id="PF00857">
    <property type="entry name" value="Isochorismatase"/>
    <property type="match status" value="1"/>
</dbReference>
<evidence type="ECO:0000313" key="3">
    <source>
        <dbReference type="EMBL" id="GGB62229.1"/>
    </source>
</evidence>
<feature type="domain" description="Isochorismatase-like" evidence="2">
    <location>
        <begin position="32"/>
        <end position="218"/>
    </location>
</feature>
<dbReference type="Proteomes" id="UP000603352">
    <property type="component" value="Unassembled WGS sequence"/>
</dbReference>
<sequence length="234" mass="25145">MHDYVMPEWAMSRVVARQGAALVHDRVPAAETALVVIDLQSWFMEPGMPAEVPAARGIVGNVNRLAAALRAAGGTVVWVRTLFTEQALAELSHFHHVLMLPDRMRARSAALHEQAAPSFLWPDLDVQPDDLVVGKTRYSAFIQGASDLHAQLQARGITAVAVAGTMTNVCCDSTARDAMMLNYRTTMVSDANASLTAEEHAGALTHFALQFGDVTTTDALVARWQAPAGAISCP</sequence>
<keyword evidence="1 3" id="KW-0378">Hydrolase</keyword>
<dbReference type="InterPro" id="IPR050272">
    <property type="entry name" value="Isochorismatase-like_hydrls"/>
</dbReference>
<accession>A0ABQ1JA06</accession>